<gene>
    <name evidence="3" type="primary">20211913</name>
    <name evidence="2" type="ORF">HELRODRAFT_191338</name>
</gene>
<protein>
    <submittedName>
        <fullName evidence="2 3">Uncharacterized protein</fullName>
    </submittedName>
</protein>
<proteinExistence type="predicted"/>
<name>T1FSW6_HELRO</name>
<feature type="region of interest" description="Disordered" evidence="1">
    <location>
        <begin position="44"/>
        <end position="64"/>
    </location>
</feature>
<evidence type="ECO:0000313" key="2">
    <source>
        <dbReference type="EMBL" id="ESO05601.1"/>
    </source>
</evidence>
<dbReference type="Proteomes" id="UP000015101">
    <property type="component" value="Unassembled WGS sequence"/>
</dbReference>
<dbReference type="EnsemblMetazoa" id="HelroT191338">
    <property type="protein sequence ID" value="HelroP191338"/>
    <property type="gene ID" value="HelroG191338"/>
</dbReference>
<organism evidence="3 4">
    <name type="scientific">Helobdella robusta</name>
    <name type="common">Californian leech</name>
    <dbReference type="NCBI Taxonomy" id="6412"/>
    <lineage>
        <taxon>Eukaryota</taxon>
        <taxon>Metazoa</taxon>
        <taxon>Spiralia</taxon>
        <taxon>Lophotrochozoa</taxon>
        <taxon>Annelida</taxon>
        <taxon>Clitellata</taxon>
        <taxon>Hirudinea</taxon>
        <taxon>Rhynchobdellida</taxon>
        <taxon>Glossiphoniidae</taxon>
        <taxon>Helobdella</taxon>
    </lineage>
</organism>
<sequence length="383" mass="44041">MKTLNKLSKKEDNYNGFVSKLGLYEEKRQQLQAMRKEEYNKFIAQKESKSPNNNNNTTTNNNNMINNKNNLSNINNNINNNFNNNNNNRARAGDLLSNETATRSSSSSRPTYEDILQRKRLEEQNYRQNSNLNLLDASTTAAYPTINSNNSNNNSNNNNKMISNVNNVPTQEPIKPDLIRHDPINIASPSKVVVHPSQTATTATHPNKFAATEPATLMIGKELSAEENYRKKEQYRLELFKQMKEKQQNKLNRENAPQVAQQNFHDNDVAKNNNLNNKNNNNSYNNVDFSTKPNDINATPYNNFDSINNNNNKTLLENNFHYINRFNANNINNNNNPLSEQALQQQLQLMNLYRMYNNNNNNPNNINFHNNNIPSTLYSNPIP</sequence>
<evidence type="ECO:0000313" key="4">
    <source>
        <dbReference type="Proteomes" id="UP000015101"/>
    </source>
</evidence>
<reference evidence="2 4" key="2">
    <citation type="journal article" date="2013" name="Nature">
        <title>Insights into bilaterian evolution from three spiralian genomes.</title>
        <authorList>
            <person name="Simakov O."/>
            <person name="Marletaz F."/>
            <person name="Cho S.J."/>
            <person name="Edsinger-Gonzales E."/>
            <person name="Havlak P."/>
            <person name="Hellsten U."/>
            <person name="Kuo D.H."/>
            <person name="Larsson T."/>
            <person name="Lv J."/>
            <person name="Arendt D."/>
            <person name="Savage R."/>
            <person name="Osoegawa K."/>
            <person name="de Jong P."/>
            <person name="Grimwood J."/>
            <person name="Chapman J.A."/>
            <person name="Shapiro H."/>
            <person name="Aerts A."/>
            <person name="Otillar R.P."/>
            <person name="Terry A.Y."/>
            <person name="Boore J.L."/>
            <person name="Grigoriev I.V."/>
            <person name="Lindberg D.R."/>
            <person name="Seaver E.C."/>
            <person name="Weisblat D.A."/>
            <person name="Putnam N.H."/>
            <person name="Rokhsar D.S."/>
        </authorList>
    </citation>
    <scope>NUCLEOTIDE SEQUENCE</scope>
</reference>
<reference evidence="4" key="1">
    <citation type="submission" date="2012-12" db="EMBL/GenBank/DDBJ databases">
        <authorList>
            <person name="Hellsten U."/>
            <person name="Grimwood J."/>
            <person name="Chapman J.A."/>
            <person name="Shapiro H."/>
            <person name="Aerts A."/>
            <person name="Otillar R.P."/>
            <person name="Terry A.Y."/>
            <person name="Boore J.L."/>
            <person name="Simakov O."/>
            <person name="Marletaz F."/>
            <person name="Cho S.-J."/>
            <person name="Edsinger-Gonzales E."/>
            <person name="Havlak P."/>
            <person name="Kuo D.-H."/>
            <person name="Larsson T."/>
            <person name="Lv J."/>
            <person name="Arendt D."/>
            <person name="Savage R."/>
            <person name="Osoegawa K."/>
            <person name="de Jong P."/>
            <person name="Lindberg D.R."/>
            <person name="Seaver E.C."/>
            <person name="Weisblat D.A."/>
            <person name="Putnam N.H."/>
            <person name="Grigoriev I.V."/>
            <person name="Rokhsar D.S."/>
        </authorList>
    </citation>
    <scope>NUCLEOTIDE SEQUENCE</scope>
</reference>
<dbReference type="EMBL" id="AMQM01003830">
    <property type="status" value="NOT_ANNOTATED_CDS"/>
    <property type="molecule type" value="Genomic_DNA"/>
</dbReference>
<dbReference type="GeneID" id="20211913"/>
<dbReference type="AlphaFoldDB" id="T1FSW6"/>
<dbReference type="InParanoid" id="T1FSW6"/>
<feature type="compositionally biased region" description="Low complexity" evidence="1">
    <location>
        <begin position="147"/>
        <end position="167"/>
    </location>
</feature>
<dbReference type="CTD" id="20211913"/>
<dbReference type="RefSeq" id="XP_009016234.1">
    <property type="nucleotide sequence ID" value="XM_009017986.1"/>
</dbReference>
<dbReference type="HOGENOM" id="CLU_722752_0_0_1"/>
<feature type="region of interest" description="Disordered" evidence="1">
    <location>
        <begin position="143"/>
        <end position="169"/>
    </location>
</feature>
<reference evidence="3" key="3">
    <citation type="submission" date="2015-06" db="UniProtKB">
        <authorList>
            <consortium name="EnsemblMetazoa"/>
        </authorList>
    </citation>
    <scope>IDENTIFICATION</scope>
</reference>
<feature type="region of interest" description="Disordered" evidence="1">
    <location>
        <begin position="268"/>
        <end position="287"/>
    </location>
</feature>
<evidence type="ECO:0000313" key="3">
    <source>
        <dbReference type="EnsemblMetazoa" id="HelroP191338"/>
    </source>
</evidence>
<evidence type="ECO:0000256" key="1">
    <source>
        <dbReference type="SAM" id="MobiDB-lite"/>
    </source>
</evidence>
<feature type="compositionally biased region" description="Low complexity" evidence="1">
    <location>
        <begin position="272"/>
        <end position="286"/>
    </location>
</feature>
<accession>T1FSW6</accession>
<feature type="compositionally biased region" description="Low complexity" evidence="1">
    <location>
        <begin position="52"/>
        <end position="64"/>
    </location>
</feature>
<dbReference type="EMBL" id="KB096325">
    <property type="protein sequence ID" value="ESO05601.1"/>
    <property type="molecule type" value="Genomic_DNA"/>
</dbReference>
<keyword evidence="4" id="KW-1185">Reference proteome</keyword>
<dbReference type="KEGG" id="hro:HELRODRAFT_191338"/>